<protein>
    <submittedName>
        <fullName evidence="3">Protease</fullName>
    </submittedName>
</protein>
<organism evidence="3">
    <name type="scientific">Pseudomonas marincola</name>
    <dbReference type="NCBI Taxonomy" id="437900"/>
    <lineage>
        <taxon>Bacteria</taxon>
        <taxon>Pseudomonadati</taxon>
        <taxon>Pseudomonadota</taxon>
        <taxon>Gammaproteobacteria</taxon>
        <taxon>Pseudomonadales</taxon>
        <taxon>Pseudomonadaceae</taxon>
        <taxon>Pseudomonas</taxon>
    </lineage>
</organism>
<sequence length="188" mass="19795">MTAMSNLLAGKKVLFITSNTGIERDELVKPLESLKAQGALVTHASSDGGTTQTFVNDTDKDRTVESHTSLAGLKASDFDALVIPGGTVNADTLRLDENAQRLAKEFADAGKVIAAICHGPWLLINAGIVAGKTLTSYTSVKLDLENAGAAGWVDTEVKQCPANGWTLITSRTPKDIPAFTETIVAALK</sequence>
<dbReference type="AlphaFoldDB" id="A0A653E7T2"/>
<evidence type="ECO:0000259" key="2">
    <source>
        <dbReference type="Pfam" id="PF01965"/>
    </source>
</evidence>
<dbReference type="GO" id="GO:0006508">
    <property type="term" value="P:proteolysis"/>
    <property type="evidence" value="ECO:0007669"/>
    <property type="project" value="UniProtKB-KW"/>
</dbReference>
<proteinExistence type="inferred from homology"/>
<dbReference type="NCBIfam" id="TIGR01382">
    <property type="entry name" value="PfpI"/>
    <property type="match status" value="1"/>
</dbReference>
<reference evidence="3" key="1">
    <citation type="submission" date="2019-02" db="EMBL/GenBank/DDBJ databases">
        <authorList>
            <consortium name="Genoscope - CEA"/>
            <person name="William W."/>
        </authorList>
    </citation>
    <scope>NUCLEOTIDE SEQUENCE [LARGE SCALE GENOMIC DNA]</scope>
    <source>
        <strain evidence="3">YSy11</strain>
    </source>
</reference>
<evidence type="ECO:0000256" key="1">
    <source>
        <dbReference type="ARBA" id="ARBA00008542"/>
    </source>
</evidence>
<dbReference type="EMBL" id="LR215729">
    <property type="protein sequence ID" value="VEV98668.1"/>
    <property type="molecule type" value="Genomic_DNA"/>
</dbReference>
<name>A0A653E7T2_9PSED</name>
<dbReference type="GO" id="GO:0008233">
    <property type="term" value="F:peptidase activity"/>
    <property type="evidence" value="ECO:0007669"/>
    <property type="project" value="UniProtKB-KW"/>
</dbReference>
<comment type="similarity">
    <text evidence="1">Belongs to the peptidase C56 family.</text>
</comment>
<accession>A0A653E7T2</accession>
<keyword evidence="3" id="KW-0378">Hydrolase</keyword>
<gene>
    <name evidence="3" type="ORF">PMYSY11_3624</name>
</gene>
<keyword evidence="3" id="KW-0645">Protease</keyword>
<feature type="domain" description="DJ-1/PfpI" evidence="2">
    <location>
        <begin position="11"/>
        <end position="185"/>
    </location>
</feature>
<evidence type="ECO:0000313" key="3">
    <source>
        <dbReference type="EMBL" id="VEV98668.1"/>
    </source>
</evidence>
<dbReference type="PANTHER" id="PTHR42733:SF12">
    <property type="entry name" value="PROTEINASE"/>
    <property type="match status" value="1"/>
</dbReference>
<dbReference type="InterPro" id="IPR006286">
    <property type="entry name" value="C56_PfpI-like"/>
</dbReference>
<dbReference type="Gene3D" id="3.40.50.880">
    <property type="match status" value="1"/>
</dbReference>
<dbReference type="PANTHER" id="PTHR42733">
    <property type="entry name" value="DJ-1 PROTEIN"/>
    <property type="match status" value="1"/>
</dbReference>
<dbReference type="InterPro" id="IPR029062">
    <property type="entry name" value="Class_I_gatase-like"/>
</dbReference>
<dbReference type="Pfam" id="PF01965">
    <property type="entry name" value="DJ-1_PfpI"/>
    <property type="match status" value="1"/>
</dbReference>
<dbReference type="CDD" id="cd03134">
    <property type="entry name" value="GATase1_PfpI_like"/>
    <property type="match status" value="1"/>
</dbReference>
<dbReference type="PROSITE" id="PS51276">
    <property type="entry name" value="PEPTIDASE_C56_PFPI"/>
    <property type="match status" value="1"/>
</dbReference>
<dbReference type="SUPFAM" id="SSF52317">
    <property type="entry name" value="Class I glutamine amidotransferase-like"/>
    <property type="match status" value="1"/>
</dbReference>
<dbReference type="InterPro" id="IPR002818">
    <property type="entry name" value="DJ-1/PfpI"/>
</dbReference>